<dbReference type="Gene3D" id="3.40.50.720">
    <property type="entry name" value="NAD(P)-binding Rossmann-like Domain"/>
    <property type="match status" value="1"/>
</dbReference>
<evidence type="ECO:0000256" key="1">
    <source>
        <dbReference type="ARBA" id="ARBA00006484"/>
    </source>
</evidence>
<dbReference type="EC" id="1.1.1.100" evidence="4"/>
<dbReference type="PANTHER" id="PTHR24321">
    <property type="entry name" value="DEHYDROGENASES, SHORT CHAIN"/>
    <property type="match status" value="1"/>
</dbReference>
<dbReference type="InterPro" id="IPR036291">
    <property type="entry name" value="NAD(P)-bd_dom_sf"/>
</dbReference>
<dbReference type="PRINTS" id="PR00080">
    <property type="entry name" value="SDRFAMILY"/>
</dbReference>
<dbReference type="Pfam" id="PF00596">
    <property type="entry name" value="Aldolase_II"/>
    <property type="match status" value="1"/>
</dbReference>
<dbReference type="PRINTS" id="PR00081">
    <property type="entry name" value="GDHRDH"/>
</dbReference>
<dbReference type="GO" id="GO:0004316">
    <property type="term" value="F:3-oxoacyl-[acyl-carrier-protein] reductase (NADPH) activity"/>
    <property type="evidence" value="ECO:0007669"/>
    <property type="project" value="UniProtKB-EC"/>
</dbReference>
<protein>
    <submittedName>
        <fullName evidence="4">3-oxoacyl-[acyl-carrier protein] reductase</fullName>
        <ecNumber evidence="4">1.1.1.100</ecNumber>
    </submittedName>
</protein>
<dbReference type="PROSITE" id="PS00061">
    <property type="entry name" value="ADH_SHORT"/>
    <property type="match status" value="1"/>
</dbReference>
<feature type="domain" description="Class II aldolase/adducin N-terminal" evidence="3">
    <location>
        <begin position="20"/>
        <end position="221"/>
    </location>
</feature>
<dbReference type="SUPFAM" id="SSF51735">
    <property type="entry name" value="NAD(P)-binding Rossmann-fold domains"/>
    <property type="match status" value="1"/>
</dbReference>
<dbReference type="Pfam" id="PF13561">
    <property type="entry name" value="adh_short_C2"/>
    <property type="match status" value="1"/>
</dbReference>
<dbReference type="SUPFAM" id="SSF53639">
    <property type="entry name" value="AraD/HMP-PK domain-like"/>
    <property type="match status" value="1"/>
</dbReference>
<dbReference type="InterPro" id="IPR020904">
    <property type="entry name" value="Sc_DH/Rdtase_CS"/>
</dbReference>
<proteinExistence type="inferred from homology"/>
<reference evidence="4" key="1">
    <citation type="submission" date="2015-10" db="EMBL/GenBank/DDBJ databases">
        <authorList>
            <person name="Gilbert D.G."/>
        </authorList>
    </citation>
    <scope>NUCLEOTIDE SEQUENCE</scope>
</reference>
<dbReference type="Gene3D" id="3.40.225.10">
    <property type="entry name" value="Class II aldolase/adducin N-terminal domain"/>
    <property type="match status" value="1"/>
</dbReference>
<dbReference type="SMART" id="SM01007">
    <property type="entry name" value="Aldolase_II"/>
    <property type="match status" value="1"/>
</dbReference>
<dbReference type="InterPro" id="IPR036409">
    <property type="entry name" value="Aldolase_II/adducin_N_sf"/>
</dbReference>
<evidence type="ECO:0000256" key="2">
    <source>
        <dbReference type="ARBA" id="ARBA00023002"/>
    </source>
</evidence>
<evidence type="ECO:0000259" key="3">
    <source>
        <dbReference type="SMART" id="SM01007"/>
    </source>
</evidence>
<sequence>MKNLWNDSDAEACSEDLLALRVYSSRLIGQAPGLVLHGGGNTSVKASYTDLFSDRHEVLYVKGSGWDLETIEAEGFSPVRLDVLCRLARLPSLTDSDMVRAQRGALLNPSAPNPSVEAILHAIIPYRFVDHSHADAVVTLTNTAQGEERIRSLYGNRVLIVPYVMPGFDLAKKVAEMTLETDWAELEGMVLMNHGLFTFSDDAKSSYDAMIQLVSEAELEIGPRTTPAVGSTDLCALDLARLRSAVSHSAGFPMLARINQSDASQDFAARSNVADIATRGPLTPDHVIRTKRLPLIVEGDFTESLVRYTQDYEDYFVRHSSDHHTRLDSAPRWAVWPGQGTVAFGRSLKDLYVVGDIVEHTCSAIADGEHLGGWRALPAEDIFAVEYWELEQAKLKKLGTSLPFQGKIAMVTGAASGIGRACVESLAEGGAMVAALDIDTDVADMFSGTNILGLRCDVTDGLAIKNAIDTTVRQFGGLDIVVSNAGIFTAGATIDNLDDADWDRSLEVNLTAAMRVLRASVDYLKYGIDSAVVIVGSKNVPAPGPGAAAYSAAKAGLTQLARIAALELAPHGVRVNTVHPNAVFDTAIWTEEVLAGRAAHYGLTVGEYKTSNLLAQEVRSKDVAAMVCAMAGPDFSRTTGAQVPVDGGTERIV</sequence>
<keyword evidence="2 4" id="KW-0560">Oxidoreductase</keyword>
<evidence type="ECO:0000313" key="4">
    <source>
        <dbReference type="EMBL" id="CUS51639.1"/>
    </source>
</evidence>
<dbReference type="FunFam" id="3.40.50.720:FF:000084">
    <property type="entry name" value="Short-chain dehydrogenase reductase"/>
    <property type="match status" value="1"/>
</dbReference>
<dbReference type="InterPro" id="IPR001303">
    <property type="entry name" value="Aldolase_II/adducin_N"/>
</dbReference>
<gene>
    <name evidence="4" type="ORF">MGWOODY_XGa2396</name>
</gene>
<dbReference type="NCBIfam" id="NF006196">
    <property type="entry name" value="PRK08324.2-4"/>
    <property type="match status" value="1"/>
</dbReference>
<comment type="similarity">
    <text evidence="1">Belongs to the short-chain dehydrogenases/reductases (SDR) family.</text>
</comment>
<dbReference type="AlphaFoldDB" id="A0A160TU07"/>
<dbReference type="InterPro" id="IPR002347">
    <property type="entry name" value="SDR_fam"/>
</dbReference>
<dbReference type="EMBL" id="CZRL01000064">
    <property type="protein sequence ID" value="CUS51639.1"/>
    <property type="molecule type" value="Genomic_DNA"/>
</dbReference>
<accession>A0A160TU07</accession>
<organism evidence="4">
    <name type="scientific">hydrothermal vent metagenome</name>
    <dbReference type="NCBI Taxonomy" id="652676"/>
    <lineage>
        <taxon>unclassified sequences</taxon>
        <taxon>metagenomes</taxon>
        <taxon>ecological metagenomes</taxon>
    </lineage>
</organism>
<dbReference type="PANTHER" id="PTHR24321:SF14">
    <property type="entry name" value="SHORT-CHAIN TYPE DEHYDROGENASE_REDUCTASE BLR2146-RELATED"/>
    <property type="match status" value="1"/>
</dbReference>
<name>A0A160TU07_9ZZZZ</name>